<gene>
    <name evidence="5" type="ORF">CAPTEDRAFT_219093</name>
</gene>
<dbReference type="PANTHER" id="PTHR11364:SF27">
    <property type="entry name" value="SULFURTRANSFERASE"/>
    <property type="match status" value="1"/>
</dbReference>
<dbReference type="PANTHER" id="PTHR11364">
    <property type="entry name" value="THIOSULFATE SULFERTANSFERASE"/>
    <property type="match status" value="1"/>
</dbReference>
<evidence type="ECO:0000313" key="5">
    <source>
        <dbReference type="EMBL" id="ELT92480.1"/>
    </source>
</evidence>
<dbReference type="PROSITE" id="PS00683">
    <property type="entry name" value="RHODANESE_2"/>
    <property type="match status" value="1"/>
</dbReference>
<protein>
    <recommendedName>
        <fullName evidence="3">Sulfurtransferase</fullName>
    </recommendedName>
</protein>
<dbReference type="EMBL" id="KB310103">
    <property type="protein sequence ID" value="ELT92480.1"/>
    <property type="molecule type" value="Genomic_DNA"/>
</dbReference>
<dbReference type="InterPro" id="IPR036873">
    <property type="entry name" value="Rhodanese-like_dom_sf"/>
</dbReference>
<evidence type="ECO:0000256" key="3">
    <source>
        <dbReference type="RuleBase" id="RU000507"/>
    </source>
</evidence>
<dbReference type="OMA" id="YPRVKGY"/>
<dbReference type="GO" id="GO:0004792">
    <property type="term" value="F:thiosulfate-cyanide sulfurtransferase activity"/>
    <property type="evidence" value="ECO:0007669"/>
    <property type="project" value="InterPro"/>
</dbReference>
<name>R7TN22_CAPTE</name>
<dbReference type="SUPFAM" id="SSF52821">
    <property type="entry name" value="Rhodanese/Cell cycle control phosphatase"/>
    <property type="match status" value="2"/>
</dbReference>
<organism evidence="5">
    <name type="scientific">Capitella teleta</name>
    <name type="common">Polychaete worm</name>
    <dbReference type="NCBI Taxonomy" id="283909"/>
    <lineage>
        <taxon>Eukaryota</taxon>
        <taxon>Metazoa</taxon>
        <taxon>Spiralia</taxon>
        <taxon>Lophotrochozoa</taxon>
        <taxon>Annelida</taxon>
        <taxon>Polychaeta</taxon>
        <taxon>Sedentaria</taxon>
        <taxon>Scolecida</taxon>
        <taxon>Capitellidae</taxon>
        <taxon>Capitella</taxon>
    </lineage>
</organism>
<proteinExistence type="predicted"/>
<dbReference type="Pfam" id="PF00581">
    <property type="entry name" value="Rhodanese"/>
    <property type="match status" value="2"/>
</dbReference>
<dbReference type="InterPro" id="IPR045078">
    <property type="entry name" value="TST/MPST-like"/>
</dbReference>
<feature type="domain" description="Rhodanese" evidence="4">
    <location>
        <begin position="173"/>
        <end position="278"/>
    </location>
</feature>
<dbReference type="CDD" id="cd01449">
    <property type="entry name" value="TST_Repeat_2"/>
    <property type="match status" value="1"/>
</dbReference>
<reference evidence="6" key="3">
    <citation type="submission" date="2015-06" db="UniProtKB">
        <authorList>
            <consortium name="EnsemblMetazoa"/>
        </authorList>
    </citation>
    <scope>IDENTIFICATION</scope>
</reference>
<evidence type="ECO:0000313" key="6">
    <source>
        <dbReference type="EnsemblMetazoa" id="CapteP219093"/>
    </source>
</evidence>
<accession>R7TN22</accession>
<dbReference type="EMBL" id="AMQN01013289">
    <property type="status" value="NOT_ANNOTATED_CDS"/>
    <property type="molecule type" value="Genomic_DNA"/>
</dbReference>
<dbReference type="GO" id="GO:0005739">
    <property type="term" value="C:mitochondrion"/>
    <property type="evidence" value="ECO:0007669"/>
    <property type="project" value="TreeGrafter"/>
</dbReference>
<evidence type="ECO:0000313" key="7">
    <source>
        <dbReference type="Proteomes" id="UP000014760"/>
    </source>
</evidence>
<dbReference type="STRING" id="283909.R7TN22"/>
<reference evidence="5 7" key="2">
    <citation type="journal article" date="2013" name="Nature">
        <title>Insights into bilaterian evolution from three spiralian genomes.</title>
        <authorList>
            <person name="Simakov O."/>
            <person name="Marletaz F."/>
            <person name="Cho S.J."/>
            <person name="Edsinger-Gonzales E."/>
            <person name="Havlak P."/>
            <person name="Hellsten U."/>
            <person name="Kuo D.H."/>
            <person name="Larsson T."/>
            <person name="Lv J."/>
            <person name="Arendt D."/>
            <person name="Savage R."/>
            <person name="Osoegawa K."/>
            <person name="de Jong P."/>
            <person name="Grimwood J."/>
            <person name="Chapman J.A."/>
            <person name="Shapiro H."/>
            <person name="Aerts A."/>
            <person name="Otillar R.P."/>
            <person name="Terry A.Y."/>
            <person name="Boore J.L."/>
            <person name="Grigoriev I.V."/>
            <person name="Lindberg D.R."/>
            <person name="Seaver E.C."/>
            <person name="Weisblat D.A."/>
            <person name="Putnam N.H."/>
            <person name="Rokhsar D.S."/>
        </authorList>
    </citation>
    <scope>NUCLEOTIDE SEQUENCE</scope>
    <source>
        <strain evidence="5 7">I ESC-2004</strain>
    </source>
</reference>
<dbReference type="CDD" id="cd01448">
    <property type="entry name" value="TST_Repeat_1"/>
    <property type="match status" value="1"/>
</dbReference>
<dbReference type="OrthoDB" id="270167at2759"/>
<keyword evidence="2" id="KW-0677">Repeat</keyword>
<evidence type="ECO:0000259" key="4">
    <source>
        <dbReference type="PROSITE" id="PS50206"/>
    </source>
</evidence>
<evidence type="ECO:0000256" key="2">
    <source>
        <dbReference type="ARBA" id="ARBA00022737"/>
    </source>
</evidence>
<dbReference type="InterPro" id="IPR001763">
    <property type="entry name" value="Rhodanese-like_dom"/>
</dbReference>
<dbReference type="SMART" id="SM00450">
    <property type="entry name" value="RHOD"/>
    <property type="match status" value="2"/>
</dbReference>
<keyword evidence="7" id="KW-1185">Reference proteome</keyword>
<dbReference type="EnsemblMetazoa" id="CapteT219093">
    <property type="protein sequence ID" value="CapteP219093"/>
    <property type="gene ID" value="CapteG219093"/>
</dbReference>
<sequence length="283" mass="31811">MNRAASKVSALVSTKWLSGKLPSKGAPAALRVLDASIFDGLDGKEKFSEEHIPTAQYFNIKECRDTDSAYPAMMPNPRVFEDYIGNLGVGNKTHVILYDHAKLGGVFSAPRVWWMLRYFGHDSVSLLNGGLARWIDDGFDVTKEIDDVAPEIFKAQPRKELLKLYEDIVENVKNKKVPLVDARGPKKFKDHIKGATMVTHKKLHTPDEEKPEFKSPEKLKKLFSQKGIEIEKPFIATCNSGVTACTLAFGAFLCGNENVPVYDGSWQEWHKRADEDMIVRLED</sequence>
<evidence type="ECO:0000256" key="1">
    <source>
        <dbReference type="ARBA" id="ARBA00022679"/>
    </source>
</evidence>
<dbReference type="PROSITE" id="PS50206">
    <property type="entry name" value="RHODANESE_3"/>
    <property type="match status" value="2"/>
</dbReference>
<dbReference type="Gene3D" id="3.40.250.10">
    <property type="entry name" value="Rhodanese-like domain"/>
    <property type="match status" value="2"/>
</dbReference>
<feature type="domain" description="Rhodanese" evidence="4">
    <location>
        <begin position="26"/>
        <end position="143"/>
    </location>
</feature>
<dbReference type="AlphaFoldDB" id="R7TN22"/>
<dbReference type="HOGENOM" id="CLU_031618_3_1_1"/>
<keyword evidence="1 3" id="KW-0808">Transferase</keyword>
<dbReference type="Proteomes" id="UP000014760">
    <property type="component" value="Unassembled WGS sequence"/>
</dbReference>
<dbReference type="InterPro" id="IPR001307">
    <property type="entry name" value="Thiosulphate_STrfase_CS"/>
</dbReference>
<reference evidence="7" key="1">
    <citation type="submission" date="2012-12" db="EMBL/GenBank/DDBJ databases">
        <authorList>
            <person name="Hellsten U."/>
            <person name="Grimwood J."/>
            <person name="Chapman J.A."/>
            <person name="Shapiro H."/>
            <person name="Aerts A."/>
            <person name="Otillar R.P."/>
            <person name="Terry A.Y."/>
            <person name="Boore J.L."/>
            <person name="Simakov O."/>
            <person name="Marletaz F."/>
            <person name="Cho S.-J."/>
            <person name="Edsinger-Gonzales E."/>
            <person name="Havlak P."/>
            <person name="Kuo D.-H."/>
            <person name="Larsson T."/>
            <person name="Lv J."/>
            <person name="Arendt D."/>
            <person name="Savage R."/>
            <person name="Osoegawa K."/>
            <person name="de Jong P."/>
            <person name="Lindberg D.R."/>
            <person name="Seaver E.C."/>
            <person name="Weisblat D.A."/>
            <person name="Putnam N.H."/>
            <person name="Grigoriev I.V."/>
            <person name="Rokhsar D.S."/>
        </authorList>
    </citation>
    <scope>NUCLEOTIDE SEQUENCE</scope>
    <source>
        <strain evidence="7">I ESC-2004</strain>
    </source>
</reference>